<dbReference type="RefSeq" id="WP_013176196.1">
    <property type="nucleotide sequence ID" value="NC_014220.1"/>
</dbReference>
<reference evidence="2" key="1">
    <citation type="journal article" date="2010" name="Stand. Genomic Sci.">
        <title>Complete genome sequence of Syntrophothermus lipocalidus type strain (TGB-C1T).</title>
        <authorList>
            <consortium name="US DOE Joint Genome Institute (JGI-PGF)"/>
            <person name="Djao O."/>
            <person name="Zhang X."/>
            <person name="Lucas S."/>
            <person name="Lapidus A."/>
            <person name="Glavina Del Rio T."/>
            <person name="Nolan M."/>
            <person name="Tice H."/>
            <person name="Cheng J."/>
            <person name="Han C."/>
            <person name="Tapia R."/>
            <person name="Goodwin L."/>
            <person name="Pitluck S."/>
            <person name="Liolios K."/>
            <person name="Ivanova N."/>
            <person name="Mavromatis K."/>
            <person name="Mikhailova N."/>
            <person name="Ovchinnikova G."/>
            <person name="Pati A."/>
            <person name="Brambilla E."/>
            <person name="Chen A."/>
            <person name="Palaniappan K."/>
            <person name="Land M."/>
            <person name="Hauser L."/>
            <person name="Chang Y."/>
            <person name="Jeffries C."/>
            <person name="Rohde M."/>
            <person name="Sikorski J."/>
            <person name="Spring S."/>
            <person name="Goker M."/>
            <person name="Detter J."/>
            <person name="Woyke T."/>
            <person name="Bristow J."/>
            <person name="Eisen J."/>
            <person name="Markowitz V."/>
            <person name="Hugenholtz P."/>
            <person name="Kyrpides N."/>
            <person name="Klenk H."/>
        </authorList>
    </citation>
    <scope>NUCLEOTIDE SEQUENCE [LARGE SCALE GENOMIC DNA]</scope>
    <source>
        <strain evidence="2">DSM 12680 / TGB-C1</strain>
    </source>
</reference>
<organism evidence="1 2">
    <name type="scientific">Syntrophothermus lipocalidus (strain DSM 12680 / TGB-C1)</name>
    <dbReference type="NCBI Taxonomy" id="643648"/>
    <lineage>
        <taxon>Bacteria</taxon>
        <taxon>Bacillati</taxon>
        <taxon>Bacillota</taxon>
        <taxon>Clostridia</taxon>
        <taxon>Eubacteriales</taxon>
        <taxon>Syntrophomonadaceae</taxon>
        <taxon>Syntrophothermus</taxon>
    </lineage>
</organism>
<dbReference type="EMBL" id="CP002048">
    <property type="protein sequence ID" value="ADI02794.1"/>
    <property type="molecule type" value="Genomic_DNA"/>
</dbReference>
<evidence type="ECO:0000313" key="1">
    <source>
        <dbReference type="EMBL" id="ADI02794.1"/>
    </source>
</evidence>
<gene>
    <name evidence="1" type="ordered locus">Slip_2047</name>
</gene>
<dbReference type="HOGENOM" id="CLU_2703555_0_0_9"/>
<reference evidence="1 2" key="2">
    <citation type="journal article" date="2010" name="Stand. Genomic Sci.">
        <title>Complete genome sequence of Syntrophothermus lipocalidus type strain (TGB-C1).</title>
        <authorList>
            <person name="Djao O.D."/>
            <person name="Zhang X."/>
            <person name="Lucas S."/>
            <person name="Lapidus A."/>
            <person name="Del Rio T.G."/>
            <person name="Nolan M."/>
            <person name="Tice H."/>
            <person name="Cheng J.F."/>
            <person name="Han C."/>
            <person name="Tapia R."/>
            <person name="Goodwin L."/>
            <person name="Pitluck S."/>
            <person name="Liolios K."/>
            <person name="Ivanova N."/>
            <person name="Mavromatis K."/>
            <person name="Mikhailova N."/>
            <person name="Ovchinnikova G."/>
            <person name="Pati A."/>
            <person name="Brambilla E."/>
            <person name="Chen A."/>
            <person name="Palaniappan K."/>
            <person name="Land M."/>
            <person name="Hauser L."/>
            <person name="Chang Y.J."/>
            <person name="Jeffries C.D."/>
            <person name="Rohde M."/>
            <person name="Sikorski J."/>
            <person name="Spring S."/>
            <person name="Goker M."/>
            <person name="Detter J.C."/>
            <person name="Woyke T."/>
            <person name="Bristow J."/>
            <person name="Eisen J.A."/>
            <person name="Markowitz V."/>
            <person name="Hugenholtz P."/>
            <person name="Kyrpides N.C."/>
            <person name="Klenk H.P."/>
        </authorList>
    </citation>
    <scope>NUCLEOTIDE SEQUENCE [LARGE SCALE GENOMIC DNA]</scope>
    <source>
        <strain evidence="2">DSM 12680 / TGB-C1</strain>
    </source>
</reference>
<name>D7CIR6_SYNLT</name>
<sequence length="73" mass="8457">MDERTHKEQETIYEICSCRFKRAKNGEWEPGIALNGGSIAVIDKCGKEVEEVWDIDRTGDFVLNMEWFFAGKK</sequence>
<accession>D7CIR6</accession>
<proteinExistence type="predicted"/>
<dbReference type="Proteomes" id="UP000000378">
    <property type="component" value="Chromosome"/>
</dbReference>
<keyword evidence="2" id="KW-1185">Reference proteome</keyword>
<evidence type="ECO:0000313" key="2">
    <source>
        <dbReference type="Proteomes" id="UP000000378"/>
    </source>
</evidence>
<protein>
    <submittedName>
        <fullName evidence="1">Uncharacterized protein</fullName>
    </submittedName>
</protein>
<dbReference type="AlphaFoldDB" id="D7CIR6"/>
<dbReference type="KEGG" id="slp:Slip_2047"/>